<evidence type="ECO:0000313" key="2">
    <source>
        <dbReference type="EMBL" id="GAA0187473.1"/>
    </source>
</evidence>
<dbReference type="Proteomes" id="UP001454036">
    <property type="component" value="Unassembled WGS sequence"/>
</dbReference>
<name>A0AAV3S0I2_LITER</name>
<gene>
    <name evidence="2" type="ORF">LIER_34761</name>
</gene>
<dbReference type="AlphaFoldDB" id="A0AAV3S0I2"/>
<evidence type="ECO:0000313" key="3">
    <source>
        <dbReference type="Proteomes" id="UP001454036"/>
    </source>
</evidence>
<dbReference type="PANTHER" id="PTHR32378:SF10">
    <property type="entry name" value="GUANINE NUCLEOTIDE-BINDING PROTEIN SUBUNIT GAMMA 3"/>
    <property type="match status" value="1"/>
</dbReference>
<feature type="region of interest" description="Disordered" evidence="1">
    <location>
        <begin position="1"/>
        <end position="27"/>
    </location>
</feature>
<comment type="caution">
    <text evidence="2">The sequence shown here is derived from an EMBL/GenBank/DDBJ whole genome shotgun (WGS) entry which is preliminary data.</text>
</comment>
<protein>
    <recommendedName>
        <fullName evidence="4">Guanine nucleotide-binding protein subunit gamma 3-like</fullName>
    </recommendedName>
</protein>
<evidence type="ECO:0000256" key="1">
    <source>
        <dbReference type="SAM" id="MobiDB-lite"/>
    </source>
</evidence>
<evidence type="ECO:0008006" key="4">
    <source>
        <dbReference type="Google" id="ProtNLM"/>
    </source>
</evidence>
<dbReference type="InterPro" id="IPR055305">
    <property type="entry name" value="GG3-like"/>
</dbReference>
<proteinExistence type="predicted"/>
<reference evidence="2 3" key="1">
    <citation type="submission" date="2024-01" db="EMBL/GenBank/DDBJ databases">
        <title>The complete chloroplast genome sequence of Lithospermum erythrorhizon: insights into the phylogenetic relationship among Boraginaceae species and the maternal lineages of purple gromwells.</title>
        <authorList>
            <person name="Okada T."/>
            <person name="Watanabe K."/>
        </authorList>
    </citation>
    <scope>NUCLEOTIDE SEQUENCE [LARGE SCALE GENOMIC DNA]</scope>
</reference>
<feature type="compositionally biased region" description="Pro residues" evidence="1">
    <location>
        <begin position="13"/>
        <end position="23"/>
    </location>
</feature>
<keyword evidence="3" id="KW-1185">Reference proteome</keyword>
<organism evidence="2 3">
    <name type="scientific">Lithospermum erythrorhizon</name>
    <name type="common">Purple gromwell</name>
    <name type="synonym">Lithospermum officinale var. erythrorhizon</name>
    <dbReference type="NCBI Taxonomy" id="34254"/>
    <lineage>
        <taxon>Eukaryota</taxon>
        <taxon>Viridiplantae</taxon>
        <taxon>Streptophyta</taxon>
        <taxon>Embryophyta</taxon>
        <taxon>Tracheophyta</taxon>
        <taxon>Spermatophyta</taxon>
        <taxon>Magnoliopsida</taxon>
        <taxon>eudicotyledons</taxon>
        <taxon>Gunneridae</taxon>
        <taxon>Pentapetalae</taxon>
        <taxon>asterids</taxon>
        <taxon>lamiids</taxon>
        <taxon>Boraginales</taxon>
        <taxon>Boraginaceae</taxon>
        <taxon>Boraginoideae</taxon>
        <taxon>Lithospermeae</taxon>
        <taxon>Lithospermum</taxon>
    </lineage>
</organism>
<accession>A0AAV3S0I2</accession>
<sequence>MDVSCGGASPMQPSLPPPKPKSPPDLYGKRRELAKVQTLEREIGILQDELKYFDGLPSASRPCKEVTDFVMAKPDPLIVRTKKRRRRCLFWKWLCGISCFNISCPCCCWWCSPSLKMPNCCQDCNCSVCQSCCRCSLPKCRCCSGKCCNCFEICPSCCRCSMPNCHCCSSECCKCCEPCNCFESLKCLKTCKFFGCLQCFGTCKFFECLKCFGTCKCFECLKCFGTCKCFGSLKCCETCKSFETCKCNLNCSIPKCLSCSDCSCKGCSSRCCLRRPKVKFRCSCTKNCCYPCFCFF</sequence>
<dbReference type="PANTHER" id="PTHR32378">
    <property type="entry name" value="GUANINE NUCLEOTIDE-BINDING PROTEIN SUBUNIT GAMMA 3"/>
    <property type="match status" value="1"/>
</dbReference>
<dbReference type="EMBL" id="BAABME010014749">
    <property type="protein sequence ID" value="GAA0187473.1"/>
    <property type="molecule type" value="Genomic_DNA"/>
</dbReference>